<reference evidence="3" key="1">
    <citation type="submission" date="2016-03" db="EMBL/GenBank/DDBJ databases">
        <title>Complete genome sequence of Solimmundus cernigliae, representing a novel lineage of polycyclic aromatic hydrocarbon degraders within the Gammaproteobacteria.</title>
        <authorList>
            <person name="Singleton D.R."/>
            <person name="Dickey A.N."/>
            <person name="Scholl E.H."/>
            <person name="Wright F.A."/>
            <person name="Aitken M.D."/>
        </authorList>
    </citation>
    <scope>NUCLEOTIDE SEQUENCE [LARGE SCALE GENOMIC DNA]</scope>
    <source>
        <strain evidence="3">TR3.2</strain>
    </source>
</reference>
<dbReference type="EMBL" id="CP014671">
    <property type="protein sequence ID" value="ANX05178.1"/>
    <property type="molecule type" value="Genomic_DNA"/>
</dbReference>
<name>A0A1B1YWS1_9GAMM</name>
<dbReference type="AlphaFoldDB" id="A0A1B1YWS1"/>
<dbReference type="SUPFAM" id="SSF74653">
    <property type="entry name" value="TolA/TonB C-terminal domain"/>
    <property type="match status" value="1"/>
</dbReference>
<gene>
    <name evidence="2" type="ORF">PG2T_13975</name>
</gene>
<evidence type="ECO:0000256" key="1">
    <source>
        <dbReference type="SAM" id="MobiDB-lite"/>
    </source>
</evidence>
<dbReference type="STRING" id="1810504.PG2T_13975"/>
<dbReference type="OrthoDB" id="7057177at2"/>
<feature type="region of interest" description="Disordered" evidence="1">
    <location>
        <begin position="31"/>
        <end position="108"/>
    </location>
</feature>
<dbReference type="Proteomes" id="UP000092952">
    <property type="component" value="Chromosome"/>
</dbReference>
<evidence type="ECO:0008006" key="4">
    <source>
        <dbReference type="Google" id="ProtNLM"/>
    </source>
</evidence>
<proteinExistence type="predicted"/>
<keyword evidence="3" id="KW-1185">Reference proteome</keyword>
<dbReference type="Gene3D" id="3.30.1150.10">
    <property type="match status" value="1"/>
</dbReference>
<evidence type="ECO:0000313" key="2">
    <source>
        <dbReference type="EMBL" id="ANX05178.1"/>
    </source>
</evidence>
<feature type="compositionally biased region" description="Acidic residues" evidence="1">
    <location>
        <begin position="69"/>
        <end position="81"/>
    </location>
</feature>
<sequence>MKSVLRKLLPLAVALAVIIGLGLIVRSLLSQAPAPDPRRPQEVTLIKPPPPPPPPKEQPPPPEVKEEVDIPEPEAVPEDVPEAANEPPPGEALGVDAEGGAGGDGFGLAARKGGRDLLQSGGGDGEAWLRGELDRVLTAALSNDETLRRKRFRVPVRIELAPDGSVLRVELLSSTGDREVDRLLEARLGGVRLSDPLPAGVRRVVRLRVGSV</sequence>
<dbReference type="KEGG" id="gbi:PG2T_13975"/>
<feature type="compositionally biased region" description="Gly residues" evidence="1">
    <location>
        <begin position="97"/>
        <end position="106"/>
    </location>
</feature>
<protein>
    <recommendedName>
        <fullName evidence="4">TonB C-terminal domain-containing protein</fullName>
    </recommendedName>
</protein>
<evidence type="ECO:0000313" key="3">
    <source>
        <dbReference type="Proteomes" id="UP000092952"/>
    </source>
</evidence>
<feature type="compositionally biased region" description="Pro residues" evidence="1">
    <location>
        <begin position="47"/>
        <end position="62"/>
    </location>
</feature>
<dbReference type="RefSeq" id="WP_068806816.1">
    <property type="nucleotide sequence ID" value="NZ_CP014671.1"/>
</dbReference>
<organism evidence="2 3">
    <name type="scientific">Immundisolibacter cernigliae</name>
    <dbReference type="NCBI Taxonomy" id="1810504"/>
    <lineage>
        <taxon>Bacteria</taxon>
        <taxon>Pseudomonadati</taxon>
        <taxon>Pseudomonadota</taxon>
        <taxon>Gammaproteobacteria</taxon>
        <taxon>Immundisolibacterales</taxon>
        <taxon>Immundisolibacteraceae</taxon>
        <taxon>Immundisolibacter</taxon>
    </lineage>
</organism>
<dbReference type="InParanoid" id="A0A1B1YWS1"/>
<accession>A0A1B1YWS1</accession>